<dbReference type="AlphaFoldDB" id="A0A2A4SS97"/>
<gene>
    <name evidence="1" type="ORF">COB67_11830</name>
</gene>
<dbReference type="Gene3D" id="3.40.50.1820">
    <property type="entry name" value="alpha/beta hydrolase"/>
    <property type="match status" value="1"/>
</dbReference>
<dbReference type="InterPro" id="IPR029058">
    <property type="entry name" value="AB_hydrolase_fold"/>
</dbReference>
<dbReference type="PANTHER" id="PTHR35602:SF3">
    <property type="entry name" value="ESTERASE YQIA"/>
    <property type="match status" value="1"/>
</dbReference>
<sequence length="202" mass="23147">MNGKTWIYLHGFRSRGSQDKPLLLQQKFPDSLVIAPSLPTEPNRVVAEMECLLREQKTKKKEQLILIGSSLGGFYARYISVLYSIPAILINPVITPSKQLAQYIGINSHQSGEQFLWERKHLEQLSVMEAQVAQKGEAFHLYTILLGAQDQKVSPQESQRYFQKSRLRMFDTGHRFDCLEQALEWEVLVAETQNLGLHSKAF</sequence>
<comment type="caution">
    <text evidence="1">The sequence shown here is derived from an EMBL/GenBank/DDBJ whole genome shotgun (WGS) entry which is preliminary data.</text>
</comment>
<dbReference type="EMBL" id="NVSR01000126">
    <property type="protein sequence ID" value="PCI24203.1"/>
    <property type="molecule type" value="Genomic_DNA"/>
</dbReference>
<protein>
    <recommendedName>
        <fullName evidence="3">Esterase</fullName>
    </recommendedName>
</protein>
<accession>A0A2A4SS97</accession>
<reference evidence="2" key="1">
    <citation type="submission" date="2017-08" db="EMBL/GenBank/DDBJ databases">
        <title>A dynamic microbial community with high functional redundancy inhabits the cold, oxic subseafloor aquifer.</title>
        <authorList>
            <person name="Tully B.J."/>
            <person name="Wheat C.G."/>
            <person name="Glazer B.T."/>
            <person name="Huber J.A."/>
        </authorList>
    </citation>
    <scope>NUCLEOTIDE SEQUENCE [LARGE SCALE GENOMIC DNA]</scope>
</reference>
<dbReference type="InterPro" id="IPR008886">
    <property type="entry name" value="UPF0227/Esterase_YqiA"/>
</dbReference>
<dbReference type="PANTHER" id="PTHR35602">
    <property type="entry name" value="ESTERASE YQIA-RELATED"/>
    <property type="match status" value="1"/>
</dbReference>
<dbReference type="Pfam" id="PF05728">
    <property type="entry name" value="UPF0227"/>
    <property type="match status" value="1"/>
</dbReference>
<organism evidence="1 2">
    <name type="scientific">SAR324 cluster bacterium</name>
    <dbReference type="NCBI Taxonomy" id="2024889"/>
    <lineage>
        <taxon>Bacteria</taxon>
        <taxon>Deltaproteobacteria</taxon>
        <taxon>SAR324 cluster</taxon>
    </lineage>
</organism>
<dbReference type="Proteomes" id="UP000218113">
    <property type="component" value="Unassembled WGS sequence"/>
</dbReference>
<proteinExistence type="predicted"/>
<name>A0A2A4SS97_9DELT</name>
<evidence type="ECO:0008006" key="3">
    <source>
        <dbReference type="Google" id="ProtNLM"/>
    </source>
</evidence>
<evidence type="ECO:0000313" key="2">
    <source>
        <dbReference type="Proteomes" id="UP000218113"/>
    </source>
</evidence>
<dbReference type="SUPFAM" id="SSF53474">
    <property type="entry name" value="alpha/beta-Hydrolases"/>
    <property type="match status" value="1"/>
</dbReference>
<evidence type="ECO:0000313" key="1">
    <source>
        <dbReference type="EMBL" id="PCI24203.1"/>
    </source>
</evidence>